<dbReference type="PANTHER" id="PTHR11654">
    <property type="entry name" value="OLIGOPEPTIDE TRANSPORTER-RELATED"/>
    <property type="match status" value="1"/>
</dbReference>
<feature type="transmembrane region" description="Helical" evidence="7">
    <location>
        <begin position="179"/>
        <end position="200"/>
    </location>
</feature>
<keyword evidence="4" id="KW-0571">Peptide transport</keyword>
<dbReference type="SUPFAM" id="SSF103473">
    <property type="entry name" value="MFS general substrate transporter"/>
    <property type="match status" value="1"/>
</dbReference>
<evidence type="ECO:0000256" key="3">
    <source>
        <dbReference type="ARBA" id="ARBA00022692"/>
    </source>
</evidence>
<feature type="transmembrane region" description="Helical" evidence="7">
    <location>
        <begin position="355"/>
        <end position="374"/>
    </location>
</feature>
<evidence type="ECO:0000313" key="9">
    <source>
        <dbReference type="Proteomes" id="UP001249851"/>
    </source>
</evidence>
<keyword evidence="4" id="KW-0653">Protein transport</keyword>
<dbReference type="InterPro" id="IPR000109">
    <property type="entry name" value="POT_fam"/>
</dbReference>
<keyword evidence="3 7" id="KW-0812">Transmembrane</keyword>
<dbReference type="EMBL" id="JARQWQ010000025">
    <property type="protein sequence ID" value="KAK2563348.1"/>
    <property type="molecule type" value="Genomic_DNA"/>
</dbReference>
<dbReference type="AlphaFoldDB" id="A0AAD9QL89"/>
<organism evidence="8 9">
    <name type="scientific">Acropora cervicornis</name>
    <name type="common">Staghorn coral</name>
    <dbReference type="NCBI Taxonomy" id="6130"/>
    <lineage>
        <taxon>Eukaryota</taxon>
        <taxon>Metazoa</taxon>
        <taxon>Cnidaria</taxon>
        <taxon>Anthozoa</taxon>
        <taxon>Hexacorallia</taxon>
        <taxon>Scleractinia</taxon>
        <taxon>Astrocoeniina</taxon>
        <taxon>Acroporidae</taxon>
        <taxon>Acropora</taxon>
    </lineage>
</organism>
<feature type="transmembrane region" description="Helical" evidence="7">
    <location>
        <begin position="424"/>
        <end position="447"/>
    </location>
</feature>
<proteinExistence type="inferred from homology"/>
<comment type="subcellular location">
    <subcellularLocation>
        <location evidence="1">Membrane</location>
        <topology evidence="1">Multi-pass membrane protein</topology>
    </subcellularLocation>
</comment>
<feature type="transmembrane region" description="Helical" evidence="7">
    <location>
        <begin position="137"/>
        <end position="159"/>
    </location>
</feature>
<dbReference type="GO" id="GO:0016020">
    <property type="term" value="C:membrane"/>
    <property type="evidence" value="ECO:0007669"/>
    <property type="project" value="UniProtKB-SubCell"/>
</dbReference>
<dbReference type="GO" id="GO:0022857">
    <property type="term" value="F:transmembrane transporter activity"/>
    <property type="evidence" value="ECO:0007669"/>
    <property type="project" value="InterPro"/>
</dbReference>
<feature type="transmembrane region" description="Helical" evidence="7">
    <location>
        <begin position="103"/>
        <end position="125"/>
    </location>
</feature>
<dbReference type="InterPro" id="IPR036259">
    <property type="entry name" value="MFS_trans_sf"/>
</dbReference>
<sequence>MPLIFKVDNDDIAASYRDIRSPDAVFSSSPVEKDLTEHSPLLREKIKAKHRRFRRAVSRKIRQSIKMKRAPLLMLIFIEVFERFACYGVLINFVLFLYKCCGWSMFVSAASVMGFSSLSWFMCAISGIMADSRFGRYNTIVSGFVVYFIGTVTLVSLAFLIGHKNLIKNEEDMVINQPWLVITLLLSLMSIAAGEGAVKSNLSAFGAEQLKRDAPRPNSKILFNCFYWTSNVISLLCLAGVTFIQQMKWHFSFTIGFGLPTLSLTVAFVTFLCCRKHFTIARPHGTGIRNMRLVLQQAWSRRDAAPVETRELFPRHAKSVDNSMSKGSWLDKASVCYGGTFLESEVNEVRSMCKVLIFSTLLIPYWMIYSQLYSTFILQGFHLYAGYEGINFPAAWPCLFEILILLIMVPVMERGIYPCLAKCGIAVPMILKIVLGMLLAAGSAGMAGQVARGMTHSYLNTGSLNFTMFNQRYTVVRDYSIWWQIPQYVLMGISEVLTSIPGLQMVFSMCPSTPQSVSSAVYNLMISVGSLLSLCILSLGAYQLGWYPRAEDSANYDHYLGNKNLAYYYWLLSGITVVTAFWTLIIGCNCNIGVNRDRDEIKYRHRRLMNEDLLPQERCPSLETMGTRIDVQARDFD</sequence>
<feature type="transmembrane region" description="Helical" evidence="7">
    <location>
        <begin position="567"/>
        <end position="594"/>
    </location>
</feature>
<dbReference type="Pfam" id="PF00854">
    <property type="entry name" value="PTR2"/>
    <property type="match status" value="1"/>
</dbReference>
<evidence type="ECO:0000256" key="1">
    <source>
        <dbReference type="ARBA" id="ARBA00004141"/>
    </source>
</evidence>
<evidence type="ECO:0000256" key="5">
    <source>
        <dbReference type="ARBA" id="ARBA00022989"/>
    </source>
</evidence>
<gene>
    <name evidence="8" type="ORF">P5673_013033</name>
</gene>
<evidence type="ECO:0000256" key="2">
    <source>
        <dbReference type="ARBA" id="ARBA00005982"/>
    </source>
</evidence>
<name>A0AAD9QL89_ACRCE</name>
<evidence type="ECO:0000256" key="6">
    <source>
        <dbReference type="ARBA" id="ARBA00023136"/>
    </source>
</evidence>
<comment type="similarity">
    <text evidence="2">Belongs to the major facilitator superfamily. Proton-dependent oligopeptide transporter (POT/PTR) (TC 2.A.17) family.</text>
</comment>
<reference evidence="8" key="2">
    <citation type="journal article" date="2023" name="Science">
        <title>Genomic signatures of disease resistance in endangered staghorn corals.</title>
        <authorList>
            <person name="Vollmer S.V."/>
            <person name="Selwyn J.D."/>
            <person name="Despard B.A."/>
            <person name="Roesel C.L."/>
        </authorList>
    </citation>
    <scope>NUCLEOTIDE SEQUENCE</scope>
    <source>
        <strain evidence="8">K2</strain>
    </source>
</reference>
<reference evidence="8" key="1">
    <citation type="journal article" date="2023" name="G3 (Bethesda)">
        <title>Whole genome assembly and annotation of the endangered Caribbean coral Acropora cervicornis.</title>
        <authorList>
            <person name="Selwyn J.D."/>
            <person name="Vollmer S.V."/>
        </authorList>
    </citation>
    <scope>NUCLEOTIDE SEQUENCE</scope>
    <source>
        <strain evidence="8">K2</strain>
    </source>
</reference>
<evidence type="ECO:0000256" key="7">
    <source>
        <dbReference type="SAM" id="Phobius"/>
    </source>
</evidence>
<protein>
    <submittedName>
        <fullName evidence="8">Solute carrier family 15 member 4</fullName>
    </submittedName>
</protein>
<keyword evidence="5 7" id="KW-1133">Transmembrane helix</keyword>
<dbReference type="Proteomes" id="UP001249851">
    <property type="component" value="Unassembled WGS sequence"/>
</dbReference>
<keyword evidence="4" id="KW-0813">Transport</keyword>
<keyword evidence="6 7" id="KW-0472">Membrane</keyword>
<feature type="transmembrane region" description="Helical" evidence="7">
    <location>
        <begin position="250"/>
        <end position="274"/>
    </location>
</feature>
<feature type="transmembrane region" description="Helical" evidence="7">
    <location>
        <begin position="521"/>
        <end position="547"/>
    </location>
</feature>
<feature type="transmembrane region" description="Helical" evidence="7">
    <location>
        <begin position="221"/>
        <end position="244"/>
    </location>
</feature>
<evidence type="ECO:0000256" key="4">
    <source>
        <dbReference type="ARBA" id="ARBA00022856"/>
    </source>
</evidence>
<feature type="transmembrane region" description="Helical" evidence="7">
    <location>
        <begin position="488"/>
        <end position="509"/>
    </location>
</feature>
<dbReference type="GO" id="GO:0015833">
    <property type="term" value="P:peptide transport"/>
    <property type="evidence" value="ECO:0007669"/>
    <property type="project" value="UniProtKB-KW"/>
</dbReference>
<dbReference type="Gene3D" id="1.20.1250.20">
    <property type="entry name" value="MFS general substrate transporter like domains"/>
    <property type="match status" value="1"/>
</dbReference>
<feature type="transmembrane region" description="Helical" evidence="7">
    <location>
        <begin position="72"/>
        <end position="97"/>
    </location>
</feature>
<keyword evidence="9" id="KW-1185">Reference proteome</keyword>
<accession>A0AAD9QL89</accession>
<evidence type="ECO:0000313" key="8">
    <source>
        <dbReference type="EMBL" id="KAK2563348.1"/>
    </source>
</evidence>
<feature type="transmembrane region" description="Helical" evidence="7">
    <location>
        <begin position="394"/>
        <end position="412"/>
    </location>
</feature>
<comment type="caution">
    <text evidence="8">The sequence shown here is derived from an EMBL/GenBank/DDBJ whole genome shotgun (WGS) entry which is preliminary data.</text>
</comment>